<dbReference type="PANTHER" id="PTHR33223">
    <property type="entry name" value="CCHC-TYPE DOMAIN-CONTAINING PROTEIN"/>
    <property type="match status" value="1"/>
</dbReference>
<protein>
    <recommendedName>
        <fullName evidence="2">Retrotransposon gag domain-containing protein</fullName>
    </recommendedName>
</protein>
<organism evidence="3 4">
    <name type="scientific">Morus notabilis</name>
    <dbReference type="NCBI Taxonomy" id="981085"/>
    <lineage>
        <taxon>Eukaryota</taxon>
        <taxon>Viridiplantae</taxon>
        <taxon>Streptophyta</taxon>
        <taxon>Embryophyta</taxon>
        <taxon>Tracheophyta</taxon>
        <taxon>Spermatophyta</taxon>
        <taxon>Magnoliopsida</taxon>
        <taxon>eudicotyledons</taxon>
        <taxon>Gunneridae</taxon>
        <taxon>Pentapetalae</taxon>
        <taxon>rosids</taxon>
        <taxon>fabids</taxon>
        <taxon>Rosales</taxon>
        <taxon>Moraceae</taxon>
        <taxon>Moreae</taxon>
        <taxon>Morus</taxon>
    </lineage>
</organism>
<evidence type="ECO:0000313" key="4">
    <source>
        <dbReference type="Proteomes" id="UP000030645"/>
    </source>
</evidence>
<dbReference type="PANTHER" id="PTHR33223:SF11">
    <property type="entry name" value="ELEMENT PROTEIN, PUTATIVE-RELATED"/>
    <property type="match status" value="1"/>
</dbReference>
<dbReference type="Pfam" id="PF03732">
    <property type="entry name" value="Retrotrans_gag"/>
    <property type="match status" value="1"/>
</dbReference>
<name>W9RRR5_9ROSA</name>
<dbReference type="AlphaFoldDB" id="W9RRR5"/>
<evidence type="ECO:0000259" key="2">
    <source>
        <dbReference type="Pfam" id="PF03732"/>
    </source>
</evidence>
<accession>W9RRR5</accession>
<dbReference type="eggNOG" id="KOG0017">
    <property type="taxonomic scope" value="Eukaryota"/>
</dbReference>
<keyword evidence="4" id="KW-1185">Reference proteome</keyword>
<dbReference type="Proteomes" id="UP000030645">
    <property type="component" value="Unassembled WGS sequence"/>
</dbReference>
<feature type="region of interest" description="Disordered" evidence="1">
    <location>
        <begin position="197"/>
        <end position="238"/>
    </location>
</feature>
<feature type="domain" description="Retrotransposon gag" evidence="2">
    <location>
        <begin position="3"/>
        <end position="67"/>
    </location>
</feature>
<proteinExistence type="predicted"/>
<feature type="compositionally biased region" description="Polar residues" evidence="1">
    <location>
        <begin position="197"/>
        <end position="207"/>
    </location>
</feature>
<gene>
    <name evidence="3" type="ORF">L484_012321</name>
</gene>
<evidence type="ECO:0000256" key="1">
    <source>
        <dbReference type="SAM" id="MobiDB-lite"/>
    </source>
</evidence>
<evidence type="ECO:0000313" key="3">
    <source>
        <dbReference type="EMBL" id="EXC05288.1"/>
    </source>
</evidence>
<reference evidence="4" key="1">
    <citation type="submission" date="2013-01" db="EMBL/GenBank/DDBJ databases">
        <title>Draft Genome Sequence of a Mulberry Tree, Morus notabilis C.K. Schneid.</title>
        <authorList>
            <person name="He N."/>
            <person name="Zhao S."/>
        </authorList>
    </citation>
    <scope>NUCLEOTIDE SEQUENCE</scope>
</reference>
<dbReference type="InterPro" id="IPR005162">
    <property type="entry name" value="Retrotrans_gag_dom"/>
</dbReference>
<sequence>MAEKFLLKYFPPTKNAKLRNDITSFHQEDGESVYAAWERFKELLRKCPLHGIPHWIQMETFYNGLNEQTRVMVDAAANGALLAKSYNEGYEILERMATNHYQWSPERLPTRKTPGVLEVDAITALSAQVSNLTNMFKTMNTSTGVNSVQALTLSCVYCGEGHQFKECPSNPASAYYVSNYNRNNAYSHQYNQGWRQHPNFSWSNQGAGSSGAPPYNRPAQQSGLPQPAQPMRIQAGENPNSLENFLKEYITKNESKFFGEFS</sequence>
<dbReference type="EMBL" id="KE345525">
    <property type="protein sequence ID" value="EXC05288.1"/>
    <property type="molecule type" value="Genomic_DNA"/>
</dbReference>